<dbReference type="Gene3D" id="3.30.470.20">
    <property type="entry name" value="ATP-grasp fold, B domain"/>
    <property type="match status" value="1"/>
</dbReference>
<dbReference type="NCBIfam" id="NF010568">
    <property type="entry name" value="PRK13961.1"/>
    <property type="match status" value="1"/>
</dbReference>
<evidence type="ECO:0000256" key="1">
    <source>
        <dbReference type="ARBA" id="ARBA00004672"/>
    </source>
</evidence>
<name>X1BQF4_9ZZZZ</name>
<dbReference type="NCBIfam" id="TIGR00081">
    <property type="entry name" value="purC"/>
    <property type="match status" value="1"/>
</dbReference>
<gene>
    <name evidence="9" type="ORF">S01H4_21907</name>
</gene>
<organism evidence="9">
    <name type="scientific">marine sediment metagenome</name>
    <dbReference type="NCBI Taxonomy" id="412755"/>
    <lineage>
        <taxon>unclassified sequences</taxon>
        <taxon>metagenomes</taxon>
        <taxon>ecological metagenomes</taxon>
    </lineage>
</organism>
<keyword evidence="7" id="KW-0067">ATP-binding</keyword>
<dbReference type="InterPro" id="IPR028923">
    <property type="entry name" value="SAICAR_synt/ADE2_N"/>
</dbReference>
<dbReference type="Pfam" id="PF01259">
    <property type="entry name" value="SAICAR_synt"/>
    <property type="match status" value="1"/>
</dbReference>
<dbReference type="SUPFAM" id="SSF56104">
    <property type="entry name" value="SAICAR synthase-like"/>
    <property type="match status" value="1"/>
</dbReference>
<dbReference type="GO" id="GO:0005737">
    <property type="term" value="C:cytoplasm"/>
    <property type="evidence" value="ECO:0007669"/>
    <property type="project" value="TreeGrafter"/>
</dbReference>
<evidence type="ECO:0000256" key="3">
    <source>
        <dbReference type="ARBA" id="ARBA00012217"/>
    </source>
</evidence>
<proteinExistence type="inferred from homology"/>
<dbReference type="HAMAP" id="MF_00137">
    <property type="entry name" value="SAICAR_synth"/>
    <property type="match status" value="1"/>
</dbReference>
<evidence type="ECO:0000256" key="7">
    <source>
        <dbReference type="ARBA" id="ARBA00022840"/>
    </source>
</evidence>
<feature type="non-terminal residue" evidence="9">
    <location>
        <position position="1"/>
    </location>
</feature>
<dbReference type="FunFam" id="3.30.470.20:FF:000015">
    <property type="entry name" value="Phosphoribosylaminoimidazole-succinocarboxamide synthase"/>
    <property type="match status" value="1"/>
</dbReference>
<dbReference type="EC" id="6.3.2.6" evidence="3"/>
<dbReference type="UniPathway" id="UPA00074">
    <property type="reaction ID" value="UER00131"/>
</dbReference>
<evidence type="ECO:0000259" key="8">
    <source>
        <dbReference type="Pfam" id="PF01259"/>
    </source>
</evidence>
<evidence type="ECO:0000256" key="4">
    <source>
        <dbReference type="ARBA" id="ARBA00022598"/>
    </source>
</evidence>
<dbReference type="EMBL" id="BART01009976">
    <property type="protein sequence ID" value="GAG83442.1"/>
    <property type="molecule type" value="Genomic_DNA"/>
</dbReference>
<evidence type="ECO:0000256" key="2">
    <source>
        <dbReference type="ARBA" id="ARBA00010190"/>
    </source>
</evidence>
<comment type="similarity">
    <text evidence="2">Belongs to the SAICAR synthetase family.</text>
</comment>
<dbReference type="PANTHER" id="PTHR43700:SF1">
    <property type="entry name" value="PHOSPHORIBOSYLAMINOIMIDAZOLE-SUCCINOCARBOXAMIDE SYNTHASE"/>
    <property type="match status" value="1"/>
</dbReference>
<reference evidence="9" key="1">
    <citation type="journal article" date="2014" name="Front. Microbiol.">
        <title>High frequency of phylogenetically diverse reductive dehalogenase-homologous genes in deep subseafloor sedimentary metagenomes.</title>
        <authorList>
            <person name="Kawai M."/>
            <person name="Futagami T."/>
            <person name="Toyoda A."/>
            <person name="Takaki Y."/>
            <person name="Nishi S."/>
            <person name="Hori S."/>
            <person name="Arai W."/>
            <person name="Tsubouchi T."/>
            <person name="Morono Y."/>
            <person name="Uchiyama I."/>
            <person name="Ito T."/>
            <person name="Fujiyama A."/>
            <person name="Inagaki F."/>
            <person name="Takami H."/>
        </authorList>
    </citation>
    <scope>NUCLEOTIDE SEQUENCE</scope>
    <source>
        <strain evidence="9">Expedition CK06-06</strain>
    </source>
</reference>
<comment type="caution">
    <text evidence="9">The sequence shown here is derived from an EMBL/GenBank/DDBJ whole genome shotgun (WGS) entry which is preliminary data.</text>
</comment>
<dbReference type="PROSITE" id="PS01058">
    <property type="entry name" value="SAICAR_SYNTHETASE_2"/>
    <property type="match status" value="1"/>
</dbReference>
<dbReference type="GO" id="GO:0006189">
    <property type="term" value="P:'de novo' IMP biosynthetic process"/>
    <property type="evidence" value="ECO:0007669"/>
    <property type="project" value="UniProtKB-UniPathway"/>
</dbReference>
<keyword evidence="5" id="KW-0547">Nucleotide-binding</keyword>
<dbReference type="AlphaFoldDB" id="X1BQF4"/>
<dbReference type="InterPro" id="IPR001636">
    <property type="entry name" value="SAICAR_synth"/>
</dbReference>
<feature type="domain" description="SAICAR synthetase/ADE2 N-terminal" evidence="8">
    <location>
        <begin position="1"/>
        <end position="250"/>
    </location>
</feature>
<protein>
    <recommendedName>
        <fullName evidence="3">phosphoribosylaminoimidazolesuccinocarboxamide synthase</fullName>
        <ecNumber evidence="3">6.3.2.6</ecNumber>
    </recommendedName>
</protein>
<evidence type="ECO:0000256" key="5">
    <source>
        <dbReference type="ARBA" id="ARBA00022741"/>
    </source>
</evidence>
<sequence>RGKVRDIYDLGDGRIVIIATDRISAFDVVMENGIPDKGKVLTTLTSFWIEGIMLSAVDGLKSHLISTDLGSLPKPFQKKEFEGRIMLCHKAAPLPVECVVRGYLAGSAWKEYQKTGKVGDVEFPSGHVQCIRLSEPIFTPSTKAQTGHDENITFSETCNLVGQSVARIIQDWSLKLFSKAHEFALKRDIIIADTKFEFGLVNNQIILIDEVLTPDSSRFWPTDKYEPGHDQPNFDKQFVRDYLQKLCDDGKWDKTPPGPRLPEDIVLETRGRYLELYHRLLDKAPI</sequence>
<evidence type="ECO:0000256" key="6">
    <source>
        <dbReference type="ARBA" id="ARBA00022755"/>
    </source>
</evidence>
<comment type="pathway">
    <text evidence="1">Purine metabolism; IMP biosynthesis via de novo pathway; 5-amino-1-(5-phospho-D-ribosyl)imidazole-4-carboxamide from 5-amino-1-(5-phospho-D-ribosyl)imidazole-4-carboxylate: step 1/2.</text>
</comment>
<accession>X1BQF4</accession>
<keyword evidence="6" id="KW-0658">Purine biosynthesis</keyword>
<keyword evidence="4" id="KW-0436">Ligase</keyword>
<dbReference type="GO" id="GO:0004639">
    <property type="term" value="F:phosphoribosylaminoimidazolesuccinocarboxamide synthase activity"/>
    <property type="evidence" value="ECO:0007669"/>
    <property type="project" value="UniProtKB-EC"/>
</dbReference>
<dbReference type="InterPro" id="IPR018236">
    <property type="entry name" value="SAICAR_synthetase_CS"/>
</dbReference>
<dbReference type="PROSITE" id="PS01057">
    <property type="entry name" value="SAICAR_SYNTHETASE_1"/>
    <property type="match status" value="1"/>
</dbReference>
<dbReference type="GO" id="GO:0005524">
    <property type="term" value="F:ATP binding"/>
    <property type="evidence" value="ECO:0007669"/>
    <property type="project" value="UniProtKB-KW"/>
</dbReference>
<dbReference type="CDD" id="cd01414">
    <property type="entry name" value="SAICAR_synt_Sc"/>
    <property type="match status" value="1"/>
</dbReference>
<evidence type="ECO:0000313" key="9">
    <source>
        <dbReference type="EMBL" id="GAG83442.1"/>
    </source>
</evidence>
<dbReference type="PANTHER" id="PTHR43700">
    <property type="entry name" value="PHOSPHORIBOSYLAMINOIMIDAZOLE-SUCCINOCARBOXAMIDE SYNTHASE"/>
    <property type="match status" value="1"/>
</dbReference>
<dbReference type="Gene3D" id="3.30.200.20">
    <property type="entry name" value="Phosphorylase Kinase, domain 1"/>
    <property type="match status" value="1"/>
</dbReference>